<keyword evidence="3" id="KW-1185">Reference proteome</keyword>
<organism evidence="2 3">
    <name type="scientific">Pseudotabrizicola alkalilacus</name>
    <dbReference type="NCBI Taxonomy" id="2305252"/>
    <lineage>
        <taxon>Bacteria</taxon>
        <taxon>Pseudomonadati</taxon>
        <taxon>Pseudomonadota</taxon>
        <taxon>Alphaproteobacteria</taxon>
        <taxon>Rhodobacterales</taxon>
        <taxon>Paracoccaceae</taxon>
        <taxon>Pseudotabrizicola</taxon>
    </lineage>
</organism>
<dbReference type="EMBL" id="QWEY01000001">
    <property type="protein sequence ID" value="RGP38886.1"/>
    <property type="molecule type" value="Genomic_DNA"/>
</dbReference>
<feature type="signal peptide" evidence="1">
    <location>
        <begin position="1"/>
        <end position="22"/>
    </location>
</feature>
<evidence type="ECO:0000313" key="3">
    <source>
        <dbReference type="Proteomes" id="UP000284547"/>
    </source>
</evidence>
<reference evidence="2 3" key="1">
    <citation type="submission" date="2018-08" db="EMBL/GenBank/DDBJ databases">
        <title>Flavobacterium tibetense sp. nov., isolated from a wetland YonghuCo on Tibetan Plateau.</title>
        <authorList>
            <person name="Phurbu D."/>
            <person name="Lu H."/>
            <person name="Xing P."/>
        </authorList>
    </citation>
    <scope>NUCLEOTIDE SEQUENCE [LARGE SCALE GENOMIC DNA]</scope>
    <source>
        <strain evidence="2 3">DJC</strain>
    </source>
</reference>
<accession>A0A411Z754</accession>
<dbReference type="AlphaFoldDB" id="A0A411Z754"/>
<dbReference type="Proteomes" id="UP000284547">
    <property type="component" value="Unassembled WGS sequence"/>
</dbReference>
<dbReference type="RefSeq" id="WP_118149620.1">
    <property type="nucleotide sequence ID" value="NZ_QWEY01000001.1"/>
</dbReference>
<dbReference type="PROSITE" id="PS51257">
    <property type="entry name" value="PROKAR_LIPOPROTEIN"/>
    <property type="match status" value="1"/>
</dbReference>
<proteinExistence type="predicted"/>
<comment type="caution">
    <text evidence="2">The sequence shown here is derived from an EMBL/GenBank/DDBJ whole genome shotgun (WGS) entry which is preliminary data.</text>
</comment>
<name>A0A411Z754_9RHOB</name>
<protein>
    <recommendedName>
        <fullName evidence="4">17 kDa surface antigen</fullName>
    </recommendedName>
</protein>
<evidence type="ECO:0008006" key="4">
    <source>
        <dbReference type="Google" id="ProtNLM"/>
    </source>
</evidence>
<sequence length="80" mass="7355">MVTKHILIASALALSLAGCVQGGGYGNSAPLNSAAVRTVGGAATGALIAGATGGSKTQGALIGAVAGGVSCGIPGLPNCY</sequence>
<feature type="chain" id="PRO_5019409546" description="17 kDa surface antigen" evidence="1">
    <location>
        <begin position="23"/>
        <end position="80"/>
    </location>
</feature>
<evidence type="ECO:0000313" key="2">
    <source>
        <dbReference type="EMBL" id="RGP38886.1"/>
    </source>
</evidence>
<evidence type="ECO:0000256" key="1">
    <source>
        <dbReference type="SAM" id="SignalP"/>
    </source>
</evidence>
<keyword evidence="1" id="KW-0732">Signal</keyword>
<gene>
    <name evidence="2" type="ORF">D1012_01855</name>
</gene>